<organism evidence="2 4">
    <name type="scientific">Xanthomonas citri pv. citri</name>
    <dbReference type="NCBI Taxonomy" id="611301"/>
    <lineage>
        <taxon>Bacteria</taxon>
        <taxon>Pseudomonadati</taxon>
        <taxon>Pseudomonadota</taxon>
        <taxon>Gammaproteobacteria</taxon>
        <taxon>Lysobacterales</taxon>
        <taxon>Lysobacteraceae</taxon>
        <taxon>Xanthomonas</taxon>
    </lineage>
</organism>
<proteinExistence type="predicted"/>
<accession>A0A0U5FFB2</accession>
<name>A0A0U5FFB2_XANCI</name>
<evidence type="ECO:0000313" key="3">
    <source>
        <dbReference type="EMBL" id="MBD4340726.1"/>
    </source>
</evidence>
<reference evidence="3" key="2">
    <citation type="submission" date="2020-01" db="EMBL/GenBank/DDBJ databases">
        <authorList>
            <person name="Richard D."/>
        </authorList>
    </citation>
    <scope>NUCLEOTIDE SEQUENCE</scope>
    <source>
        <strain evidence="3">JP541</strain>
    </source>
</reference>
<protein>
    <submittedName>
        <fullName evidence="2">Uncharacterized protein</fullName>
    </submittedName>
</protein>
<reference evidence="2 4" key="1">
    <citation type="submission" date="2014-09" db="EMBL/GenBank/DDBJ databases">
        <authorList>
            <person name="Regsiter A."/>
        </authorList>
    </citation>
    <scope>NUCLEOTIDE SEQUENCE [LARGE SCALE GENOMIC DNA]</scope>
</reference>
<dbReference type="Proteomes" id="UP000052230">
    <property type="component" value="Unassembled WGS sequence"/>
</dbReference>
<keyword evidence="4" id="KW-1185">Reference proteome</keyword>
<dbReference type="EMBL" id="CCXZ01000131">
    <property type="protein sequence ID" value="CEG16436.1"/>
    <property type="molecule type" value="Genomic_DNA"/>
</dbReference>
<sequence length="60" mass="6638">MDRIVIPPGGVCTDVSFPDALSTVAATRMTRSLIRESRNSHTIRPSACHQQTKKDPKVLF</sequence>
<evidence type="ECO:0000256" key="1">
    <source>
        <dbReference type="SAM" id="MobiDB-lite"/>
    </source>
</evidence>
<dbReference type="EMBL" id="JAABFR010002812">
    <property type="protein sequence ID" value="MBD4340726.1"/>
    <property type="molecule type" value="Genomic_DNA"/>
</dbReference>
<feature type="region of interest" description="Disordered" evidence="1">
    <location>
        <begin position="36"/>
        <end position="60"/>
    </location>
</feature>
<comment type="caution">
    <text evidence="2">The sequence shown here is derived from an EMBL/GenBank/DDBJ whole genome shotgun (WGS) entry which is preliminary data.</text>
</comment>
<dbReference type="RefSeq" id="WP_015471928.1">
    <property type="nucleotide sequence ID" value="NZ_CAVLHM010000046.1"/>
</dbReference>
<dbReference type="GeneID" id="66913567"/>
<evidence type="ECO:0000313" key="4">
    <source>
        <dbReference type="Proteomes" id="UP000052230"/>
    </source>
</evidence>
<evidence type="ECO:0000313" key="2">
    <source>
        <dbReference type="EMBL" id="CEG16436.1"/>
    </source>
</evidence>
<gene>
    <name evidence="3" type="ORF">GUH15_32755</name>
    <name evidence="2" type="ORF">XAC3562_380007</name>
</gene>
<dbReference type="Proteomes" id="UP000653002">
    <property type="component" value="Unassembled WGS sequence"/>
</dbReference>
<dbReference type="AlphaFoldDB" id="A0A0U5FFB2"/>